<protein>
    <recommendedName>
        <fullName evidence="3">MerC mercury resistance protein</fullName>
    </recommendedName>
</protein>
<dbReference type="InterPro" id="IPR004891">
    <property type="entry name" value="Mercury-R_MerC"/>
</dbReference>
<evidence type="ECO:0000313" key="2">
    <source>
        <dbReference type="EMBL" id="AAY89991.1"/>
    </source>
</evidence>
<evidence type="ECO:0008006" key="3">
    <source>
        <dbReference type="Google" id="ProtNLM"/>
    </source>
</evidence>
<feature type="transmembrane region" description="Helical" evidence="1">
    <location>
        <begin position="98"/>
        <end position="116"/>
    </location>
</feature>
<keyword evidence="1" id="KW-0472">Membrane</keyword>
<dbReference type="GO" id="GO:0015097">
    <property type="term" value="F:mercury ion transmembrane transporter activity"/>
    <property type="evidence" value="ECO:0007669"/>
    <property type="project" value="InterPro"/>
</dbReference>
<organism evidence="2">
    <name type="scientific">uncultured bacterium BAC13K9BAC</name>
    <dbReference type="NCBI Taxonomy" id="332979"/>
    <lineage>
        <taxon>Bacteria</taxon>
        <taxon>environmental samples</taxon>
    </lineage>
</organism>
<name>Q4JN06_9BACT</name>
<accession>Q4JN06</accession>
<dbReference type="AlphaFoldDB" id="Q4JN06"/>
<keyword evidence="1" id="KW-0812">Transmembrane</keyword>
<dbReference type="EMBL" id="DQ068067">
    <property type="protein sequence ID" value="AAY89991.1"/>
    <property type="molecule type" value="Genomic_DNA"/>
</dbReference>
<reference evidence="2" key="1">
    <citation type="journal article" date="2005" name="PLoS Biol.">
        <title>New insights into metabolic properties of marine bacteria encoding proteorhodopsins.</title>
        <authorList>
            <person name="Sabehi G."/>
            <person name="Loy A."/>
            <person name="Jung K.H."/>
            <person name="Partha R."/>
            <person name="Spudich J.L."/>
            <person name="Isaacson T."/>
            <person name="Hirschberg J."/>
            <person name="Wagner M."/>
            <person name="Beja O."/>
        </authorList>
    </citation>
    <scope>NUCLEOTIDE SEQUENCE</scope>
</reference>
<feature type="transmembrane region" description="Helical" evidence="1">
    <location>
        <begin position="12"/>
        <end position="32"/>
    </location>
</feature>
<dbReference type="GO" id="GO:0016020">
    <property type="term" value="C:membrane"/>
    <property type="evidence" value="ECO:0007669"/>
    <property type="project" value="InterPro"/>
</dbReference>
<keyword evidence="1" id="KW-1133">Transmembrane helix</keyword>
<feature type="transmembrane region" description="Helical" evidence="1">
    <location>
        <begin position="68"/>
        <end position="86"/>
    </location>
</feature>
<evidence type="ECO:0000256" key="1">
    <source>
        <dbReference type="SAM" id="Phobius"/>
    </source>
</evidence>
<proteinExistence type="predicted"/>
<sequence>MQKIIDNLGITISSVCAIHCVLLPAIFIIAPYSFLASHEFHEALIYFILPCAAIAFILGCRKHGDIKVAIMGTLGVMLLASSLLFHDIFHADQHSEELITVLITIAGSLMLILSHLRNRKLCLKEEFACHE</sequence>
<feature type="transmembrane region" description="Helical" evidence="1">
    <location>
        <begin position="44"/>
        <end position="61"/>
    </location>
</feature>
<dbReference type="Pfam" id="PF03203">
    <property type="entry name" value="MerC"/>
    <property type="match status" value="1"/>
</dbReference>